<keyword evidence="2" id="KW-0732">Signal</keyword>
<sequence length="178" mass="20074">MNKMRTAMMVAVAALLVSSVAFAYGPGPKGDGGFGMEWMAMDCDDGGPRMGRNDQDGYGRGNPRNRQMTAEERSRMDEFRRARLELQTALAERPVDGKKVADLQDKIRDLRWKDASIPDAIRDKMTELHKSALELKLALTEKPVDAKKATSLHERVLELRGEIARWRLNEEIKTRSAD</sequence>
<feature type="chain" id="PRO_5040198078" description="Periplasmic heavy metal sensor" evidence="2">
    <location>
        <begin position="24"/>
        <end position="178"/>
    </location>
</feature>
<feature type="compositionally biased region" description="Basic and acidic residues" evidence="1">
    <location>
        <begin position="69"/>
        <end position="78"/>
    </location>
</feature>
<dbReference type="EMBL" id="CP072943">
    <property type="protein sequence ID" value="QTX32710.1"/>
    <property type="molecule type" value="Genomic_DNA"/>
</dbReference>
<feature type="signal peptide" evidence="2">
    <location>
        <begin position="1"/>
        <end position="23"/>
    </location>
</feature>
<evidence type="ECO:0000256" key="2">
    <source>
        <dbReference type="SAM" id="SignalP"/>
    </source>
</evidence>
<accession>A0A9Q7EXQ0</accession>
<dbReference type="KEGG" id="aram:KAR29_01860"/>
<evidence type="ECO:0000313" key="4">
    <source>
        <dbReference type="Proteomes" id="UP000671879"/>
    </source>
</evidence>
<protein>
    <recommendedName>
        <fullName evidence="5">Periplasmic heavy metal sensor</fullName>
    </recommendedName>
</protein>
<dbReference type="AlphaFoldDB" id="A0A9Q7EXQ0"/>
<name>A0A9Q7EXQ0_9BACT</name>
<evidence type="ECO:0000313" key="3">
    <source>
        <dbReference type="EMBL" id="QTX32710.1"/>
    </source>
</evidence>
<gene>
    <name evidence="3" type="ORF">KAR29_01860</name>
</gene>
<keyword evidence="4" id="KW-1185">Reference proteome</keyword>
<evidence type="ECO:0000256" key="1">
    <source>
        <dbReference type="SAM" id="MobiDB-lite"/>
    </source>
</evidence>
<proteinExistence type="predicted"/>
<organism evidence="3 4">
    <name type="scientific">Aminithiophilus ramosus</name>
    <dbReference type="NCBI Taxonomy" id="3029084"/>
    <lineage>
        <taxon>Bacteria</taxon>
        <taxon>Thermotogati</taxon>
        <taxon>Synergistota</taxon>
        <taxon>Synergistia</taxon>
        <taxon>Synergistales</taxon>
        <taxon>Aminithiophilaceae</taxon>
        <taxon>Aminithiophilus</taxon>
    </lineage>
</organism>
<dbReference type="RefSeq" id="WP_274373961.1">
    <property type="nucleotide sequence ID" value="NZ_CP072943.1"/>
</dbReference>
<reference evidence="4" key="1">
    <citation type="submission" date="2021-04" db="EMBL/GenBank/DDBJ databases">
        <title>A novel Synergistetes isolate from a pyrite-forming mixed culture.</title>
        <authorList>
            <person name="Bunk B."/>
            <person name="Sproer C."/>
            <person name="Spring S."/>
            <person name="Pester M."/>
        </authorList>
    </citation>
    <scope>NUCLEOTIDE SEQUENCE [LARGE SCALE GENOMIC DNA]</scope>
    <source>
        <strain evidence="4">J.5.4.2-T.3.5.2</strain>
    </source>
</reference>
<dbReference type="Proteomes" id="UP000671879">
    <property type="component" value="Chromosome"/>
</dbReference>
<feature type="region of interest" description="Disordered" evidence="1">
    <location>
        <begin position="47"/>
        <end position="78"/>
    </location>
</feature>
<evidence type="ECO:0008006" key="5">
    <source>
        <dbReference type="Google" id="ProtNLM"/>
    </source>
</evidence>